<protein>
    <submittedName>
        <fullName evidence="2">ISMca2, transposase, OrfB</fullName>
    </submittedName>
</protein>
<dbReference type="PANTHER" id="PTHR46889">
    <property type="entry name" value="TRANSPOSASE INSF FOR INSERTION SEQUENCE IS3B-RELATED"/>
    <property type="match status" value="1"/>
</dbReference>
<name>A0A0G1KI26_UNCKA</name>
<dbReference type="GO" id="GO:0003676">
    <property type="term" value="F:nucleic acid binding"/>
    <property type="evidence" value="ECO:0007669"/>
    <property type="project" value="InterPro"/>
</dbReference>
<evidence type="ECO:0000259" key="1">
    <source>
        <dbReference type="PROSITE" id="PS50994"/>
    </source>
</evidence>
<dbReference type="Gene3D" id="3.30.420.10">
    <property type="entry name" value="Ribonuclease H-like superfamily/Ribonuclease H"/>
    <property type="match status" value="1"/>
</dbReference>
<dbReference type="PROSITE" id="PS50994">
    <property type="entry name" value="INTEGRASE"/>
    <property type="match status" value="1"/>
</dbReference>
<gene>
    <name evidence="2" type="ORF">UW82_C0045G0006</name>
</gene>
<accession>A0A0G1KI26</accession>
<dbReference type="Proteomes" id="UP000034504">
    <property type="component" value="Unassembled WGS sequence"/>
</dbReference>
<evidence type="ECO:0000313" key="3">
    <source>
        <dbReference type="Proteomes" id="UP000034504"/>
    </source>
</evidence>
<sequence length="278" mass="31978">MTKPLLTQYTKKQLAGALSFDRRSFYTTYKLDRKDQHILDEINRTYANDDDTIGAKKLAKILGIGKNRCQRVMTKNGIRARKKHDGYAYPGKADMVFGNRLISQDVTKYVDVLFSDMFEFRLVDTTEIHGCFLFKHRTEQVVSLLLDYCEDATLVEKTLDEATLHIKPGSIFHVDQGKPNGAQITIQKVRDLQMLISMSRAGTPTDNPYAERFVKTFKLAVVYKRPYFTLGEVLEASLKWINFYNGKRPHETINMMSPNEYAISIGEKPVSIERVFRV</sequence>
<dbReference type="InterPro" id="IPR036397">
    <property type="entry name" value="RNaseH_sf"/>
</dbReference>
<comment type="caution">
    <text evidence="2">The sequence shown here is derived from an EMBL/GenBank/DDBJ whole genome shotgun (WGS) entry which is preliminary data.</text>
</comment>
<evidence type="ECO:0000313" key="2">
    <source>
        <dbReference type="EMBL" id="KKT83183.1"/>
    </source>
</evidence>
<dbReference type="PATRIC" id="fig|1619125.3.peg.698"/>
<dbReference type="EMBL" id="LCJU01000045">
    <property type="protein sequence ID" value="KKT83183.1"/>
    <property type="molecule type" value="Genomic_DNA"/>
</dbReference>
<dbReference type="InterPro" id="IPR012337">
    <property type="entry name" value="RNaseH-like_sf"/>
</dbReference>
<dbReference type="InterPro" id="IPR001584">
    <property type="entry name" value="Integrase_cat-core"/>
</dbReference>
<dbReference type="SUPFAM" id="SSF53098">
    <property type="entry name" value="Ribonuclease H-like"/>
    <property type="match status" value="1"/>
</dbReference>
<organism evidence="2 3">
    <name type="scientific">candidate division WWE3 bacterium GW2011_GWC2_44_9</name>
    <dbReference type="NCBI Taxonomy" id="1619125"/>
    <lineage>
        <taxon>Bacteria</taxon>
        <taxon>Katanobacteria</taxon>
    </lineage>
</organism>
<dbReference type="PANTHER" id="PTHR46889:SF4">
    <property type="entry name" value="TRANSPOSASE INSO FOR INSERTION SEQUENCE ELEMENT IS911B-RELATED"/>
    <property type="match status" value="1"/>
</dbReference>
<reference evidence="2 3" key="1">
    <citation type="journal article" date="2015" name="Nature">
        <title>rRNA introns, odd ribosomes, and small enigmatic genomes across a large radiation of phyla.</title>
        <authorList>
            <person name="Brown C.T."/>
            <person name="Hug L.A."/>
            <person name="Thomas B.C."/>
            <person name="Sharon I."/>
            <person name="Castelle C.J."/>
            <person name="Singh A."/>
            <person name="Wilkins M.J."/>
            <person name="Williams K.H."/>
            <person name="Banfield J.F."/>
        </authorList>
    </citation>
    <scope>NUCLEOTIDE SEQUENCE [LARGE SCALE GENOMIC DNA]</scope>
</reference>
<dbReference type="GO" id="GO:0015074">
    <property type="term" value="P:DNA integration"/>
    <property type="evidence" value="ECO:0007669"/>
    <property type="project" value="InterPro"/>
</dbReference>
<dbReference type="InterPro" id="IPR050900">
    <property type="entry name" value="Transposase_IS3/IS150/IS904"/>
</dbReference>
<dbReference type="Pfam" id="PF13683">
    <property type="entry name" value="rve_3"/>
    <property type="match status" value="1"/>
</dbReference>
<feature type="domain" description="Integrase catalytic" evidence="1">
    <location>
        <begin position="104"/>
        <end position="266"/>
    </location>
</feature>
<dbReference type="AlphaFoldDB" id="A0A0G1KI26"/>
<proteinExistence type="predicted"/>